<evidence type="ECO:0000313" key="2">
    <source>
        <dbReference type="EMBL" id="PIC16530.1"/>
    </source>
</evidence>
<organism evidence="2 3">
    <name type="scientific">Caenorhabditis nigoni</name>
    <dbReference type="NCBI Taxonomy" id="1611254"/>
    <lineage>
        <taxon>Eukaryota</taxon>
        <taxon>Metazoa</taxon>
        <taxon>Ecdysozoa</taxon>
        <taxon>Nematoda</taxon>
        <taxon>Chromadorea</taxon>
        <taxon>Rhabditida</taxon>
        <taxon>Rhabditina</taxon>
        <taxon>Rhabditomorpha</taxon>
        <taxon>Rhabditoidea</taxon>
        <taxon>Rhabditidae</taxon>
        <taxon>Peloderinae</taxon>
        <taxon>Caenorhabditis</taxon>
    </lineage>
</organism>
<sequence length="154" mass="18355">MGYPDFEFWYHRFRLGKLDFDYDRCEDPVPKTLMDMPVNLMRKITENLNPYEQCYLRSMNHDMKNFADSFPTVFESICVEANDSLIRWKLNRNDFECTEVDDGCTFTKPKCLNTDTSDETIAQKFNNIVTRKYEECHVKKSLEYLTPLFKAPKL</sequence>
<accession>A0A2G5SN75</accession>
<feature type="domain" description="F-box" evidence="1">
    <location>
        <begin position="30"/>
        <end position="77"/>
    </location>
</feature>
<dbReference type="EMBL" id="PDUG01000006">
    <property type="protein sequence ID" value="PIC16530.1"/>
    <property type="molecule type" value="Genomic_DNA"/>
</dbReference>
<dbReference type="AlphaFoldDB" id="A0A2G5SN75"/>
<dbReference type="InterPro" id="IPR001810">
    <property type="entry name" value="F-box_dom"/>
</dbReference>
<dbReference type="CDD" id="cd22150">
    <property type="entry name" value="F-box_CeFBXA-like"/>
    <property type="match status" value="1"/>
</dbReference>
<evidence type="ECO:0000259" key="1">
    <source>
        <dbReference type="PROSITE" id="PS50181"/>
    </source>
</evidence>
<gene>
    <name evidence="2" type="primary">Cnig_chr_X.g23106</name>
    <name evidence="2" type="ORF">B9Z55_023106</name>
</gene>
<proteinExistence type="predicted"/>
<evidence type="ECO:0000313" key="3">
    <source>
        <dbReference type="Proteomes" id="UP000230233"/>
    </source>
</evidence>
<dbReference type="STRING" id="1611254.A0A2G5SN75"/>
<name>A0A2G5SN75_9PELO</name>
<comment type="caution">
    <text evidence="2">The sequence shown here is derived from an EMBL/GenBank/DDBJ whole genome shotgun (WGS) entry which is preliminary data.</text>
</comment>
<reference evidence="3" key="1">
    <citation type="submission" date="2017-10" db="EMBL/GenBank/DDBJ databases">
        <title>Rapid genome shrinkage in a self-fertile nematode reveals novel sperm competition proteins.</title>
        <authorList>
            <person name="Yin D."/>
            <person name="Schwarz E.M."/>
            <person name="Thomas C.G."/>
            <person name="Felde R.L."/>
            <person name="Korf I.F."/>
            <person name="Cutter A.D."/>
            <person name="Schartner C.M."/>
            <person name="Ralston E.J."/>
            <person name="Meyer B.J."/>
            <person name="Haag E.S."/>
        </authorList>
    </citation>
    <scope>NUCLEOTIDE SEQUENCE [LARGE SCALE GENOMIC DNA]</scope>
    <source>
        <strain evidence="3">JU1422</strain>
    </source>
</reference>
<dbReference type="PROSITE" id="PS50181">
    <property type="entry name" value="FBOX"/>
    <property type="match status" value="1"/>
</dbReference>
<protein>
    <recommendedName>
        <fullName evidence="1">F-box domain-containing protein</fullName>
    </recommendedName>
</protein>
<keyword evidence="3" id="KW-1185">Reference proteome</keyword>
<dbReference type="Proteomes" id="UP000230233">
    <property type="component" value="Chromosome X"/>
</dbReference>